<feature type="domain" description="EF-hand" evidence="4">
    <location>
        <begin position="57"/>
        <end position="92"/>
    </location>
</feature>
<dbReference type="EMBL" id="GISG01097393">
    <property type="protein sequence ID" value="MBA4635889.1"/>
    <property type="molecule type" value="Transcribed_RNA"/>
</dbReference>
<dbReference type="EMBL" id="GISG01097394">
    <property type="protein sequence ID" value="MBA4635890.1"/>
    <property type="molecule type" value="Transcribed_RNA"/>
</dbReference>
<dbReference type="PROSITE" id="PS00018">
    <property type="entry name" value="EF_HAND_1"/>
    <property type="match status" value="3"/>
</dbReference>
<dbReference type="FunFam" id="1.10.238.10:FF:000178">
    <property type="entry name" value="Calmodulin-2 A"/>
    <property type="match status" value="1"/>
</dbReference>
<dbReference type="GO" id="GO:0032440">
    <property type="term" value="F:2-alkenal reductase [NAD(P)H] activity"/>
    <property type="evidence" value="ECO:0007669"/>
    <property type="project" value="UniProtKB-EC"/>
</dbReference>
<dbReference type="GO" id="GO:0005509">
    <property type="term" value="F:calcium ion binding"/>
    <property type="evidence" value="ECO:0007669"/>
    <property type="project" value="InterPro"/>
</dbReference>
<proteinExistence type="predicted"/>
<dbReference type="PROSITE" id="PS50222">
    <property type="entry name" value="EF_HAND_2"/>
    <property type="match status" value="3"/>
</dbReference>
<dbReference type="Pfam" id="PF13833">
    <property type="entry name" value="EF-hand_8"/>
    <property type="match status" value="1"/>
</dbReference>
<evidence type="ECO:0000259" key="4">
    <source>
        <dbReference type="PROSITE" id="PS50222"/>
    </source>
</evidence>
<dbReference type="GO" id="GO:0043226">
    <property type="term" value="C:organelle"/>
    <property type="evidence" value="ECO:0007669"/>
    <property type="project" value="UniProtKB-ARBA"/>
</dbReference>
<dbReference type="InterPro" id="IPR011992">
    <property type="entry name" value="EF-hand-dom_pair"/>
</dbReference>
<dbReference type="InterPro" id="IPR018247">
    <property type="entry name" value="EF_Hand_1_Ca_BS"/>
</dbReference>
<accession>A0A7C8Z867</accession>
<dbReference type="InterPro" id="IPR002048">
    <property type="entry name" value="EF_hand_dom"/>
</dbReference>
<dbReference type="AlphaFoldDB" id="A0A7C8Z867"/>
<evidence type="ECO:0000256" key="1">
    <source>
        <dbReference type="ARBA" id="ARBA00022737"/>
    </source>
</evidence>
<keyword evidence="1" id="KW-0677">Repeat</keyword>
<keyword evidence="2" id="KW-0106">Calcium</keyword>
<dbReference type="InterPro" id="IPR050145">
    <property type="entry name" value="Centrin_CML-like"/>
</dbReference>
<reference evidence="5" key="2">
    <citation type="submission" date="2020-07" db="EMBL/GenBank/DDBJ databases">
        <authorList>
            <person name="Vera ALvarez R."/>
            <person name="Arias-Moreno D.M."/>
            <person name="Jimenez-Jacinto V."/>
            <person name="Jimenez-Bremont J.F."/>
            <person name="Swaminathan K."/>
            <person name="Moose S.P."/>
            <person name="Guerrero-Gonzalez M.L."/>
            <person name="Marino-Ramirez L."/>
            <person name="Landsman D."/>
            <person name="Rodriguez-Kessler M."/>
            <person name="Delgado-Sanchez P."/>
        </authorList>
    </citation>
    <scope>NUCLEOTIDE SEQUENCE</scope>
    <source>
        <tissue evidence="5">Cladode</tissue>
    </source>
</reference>
<dbReference type="PANTHER" id="PTHR23050">
    <property type="entry name" value="CALCIUM BINDING PROTEIN"/>
    <property type="match status" value="1"/>
</dbReference>
<sequence>MAAESGPRPTRFFPNLGLRITLHKKKSKGSPSSPSSSSSSAHSSSLCSSPFGPRGRSREDELKEVFQHFDMDKDGKISSFELRRYFASVGERMSEEDAQGVIEELDSDKDGMLNFHDFVKLMDSKEGADDDLKKVFEMFEEEKGSGRITPKGLQRALSSLGDFKSYNECVTMIRVYDIDGDGELNFNEFHQMMTT</sequence>
<keyword evidence="5" id="KW-0560">Oxidoreductase</keyword>
<dbReference type="Pfam" id="PF13499">
    <property type="entry name" value="EF-hand_7"/>
    <property type="match status" value="1"/>
</dbReference>
<name>A0A7C8Z867_OPUST</name>
<feature type="region of interest" description="Disordered" evidence="3">
    <location>
        <begin position="23"/>
        <end position="59"/>
    </location>
</feature>
<dbReference type="EMBL" id="GISG01097395">
    <property type="protein sequence ID" value="MBA4635891.1"/>
    <property type="molecule type" value="Transcribed_RNA"/>
</dbReference>
<dbReference type="Gene3D" id="1.10.238.10">
    <property type="entry name" value="EF-hand"/>
    <property type="match status" value="2"/>
</dbReference>
<organism evidence="5">
    <name type="scientific">Opuntia streptacantha</name>
    <name type="common">Prickly pear cactus</name>
    <name type="synonym">Opuntia cardona</name>
    <dbReference type="NCBI Taxonomy" id="393608"/>
    <lineage>
        <taxon>Eukaryota</taxon>
        <taxon>Viridiplantae</taxon>
        <taxon>Streptophyta</taxon>
        <taxon>Embryophyta</taxon>
        <taxon>Tracheophyta</taxon>
        <taxon>Spermatophyta</taxon>
        <taxon>Magnoliopsida</taxon>
        <taxon>eudicotyledons</taxon>
        <taxon>Gunneridae</taxon>
        <taxon>Pentapetalae</taxon>
        <taxon>Caryophyllales</taxon>
        <taxon>Cactineae</taxon>
        <taxon>Cactaceae</taxon>
        <taxon>Opuntioideae</taxon>
        <taxon>Opuntia</taxon>
    </lineage>
</organism>
<feature type="domain" description="EF-hand" evidence="4">
    <location>
        <begin position="93"/>
        <end position="128"/>
    </location>
</feature>
<feature type="compositionally biased region" description="Low complexity" evidence="3">
    <location>
        <begin position="29"/>
        <end position="50"/>
    </location>
</feature>
<dbReference type="CDD" id="cd00051">
    <property type="entry name" value="EFh"/>
    <property type="match status" value="2"/>
</dbReference>
<dbReference type="SUPFAM" id="SSF47473">
    <property type="entry name" value="EF-hand"/>
    <property type="match status" value="1"/>
</dbReference>
<dbReference type="EC" id="1.3.1.74" evidence="5"/>
<protein>
    <submittedName>
        <fullName evidence="5">2-alkenal reductase (NAD(P)(+))</fullName>
        <ecNumber evidence="5">1.3.1.74</ecNumber>
    </submittedName>
</protein>
<dbReference type="EMBL" id="GISG01189484">
    <property type="protein sequence ID" value="MBA4655872.1"/>
    <property type="molecule type" value="Transcribed_RNA"/>
</dbReference>
<evidence type="ECO:0000256" key="3">
    <source>
        <dbReference type="SAM" id="MobiDB-lite"/>
    </source>
</evidence>
<evidence type="ECO:0000256" key="2">
    <source>
        <dbReference type="ARBA" id="ARBA00022837"/>
    </source>
</evidence>
<dbReference type="SMART" id="SM00054">
    <property type="entry name" value="EFh"/>
    <property type="match status" value="4"/>
</dbReference>
<evidence type="ECO:0000313" key="5">
    <source>
        <dbReference type="EMBL" id="MBA4635890.1"/>
    </source>
</evidence>
<feature type="domain" description="EF-hand" evidence="4">
    <location>
        <begin position="164"/>
        <end position="195"/>
    </location>
</feature>
<reference evidence="5" key="1">
    <citation type="journal article" date="2013" name="J. Plant Res.">
        <title>Effect of fungi and light on seed germination of three Opuntia species from semiarid lands of central Mexico.</title>
        <authorList>
            <person name="Delgado-Sanchez P."/>
            <person name="Jimenez-Bremont J.F."/>
            <person name="Guerrero-Gonzalez Mde L."/>
            <person name="Flores J."/>
        </authorList>
    </citation>
    <scope>NUCLEOTIDE SEQUENCE</scope>
    <source>
        <tissue evidence="5">Cladode</tissue>
    </source>
</reference>